<evidence type="ECO:0000256" key="1">
    <source>
        <dbReference type="ARBA" id="ARBA00023015"/>
    </source>
</evidence>
<dbReference type="InterPro" id="IPR036390">
    <property type="entry name" value="WH_DNA-bd_sf"/>
</dbReference>
<feature type="domain" description="HTH asnC-type" evidence="4">
    <location>
        <begin position="1"/>
        <end position="54"/>
    </location>
</feature>
<dbReference type="Pfam" id="PF13404">
    <property type="entry name" value="HTH_AsnC-type"/>
    <property type="match status" value="1"/>
</dbReference>
<organism evidence="5 6">
    <name type="scientific">Vibrio ostreae</name>
    <dbReference type="NCBI Taxonomy" id="2841925"/>
    <lineage>
        <taxon>Bacteria</taxon>
        <taxon>Pseudomonadati</taxon>
        <taxon>Pseudomonadota</taxon>
        <taxon>Gammaproteobacteria</taxon>
        <taxon>Vibrionales</taxon>
        <taxon>Vibrionaceae</taxon>
        <taxon>Vibrio</taxon>
    </lineage>
</organism>
<evidence type="ECO:0000259" key="4">
    <source>
        <dbReference type="PROSITE" id="PS50956"/>
    </source>
</evidence>
<evidence type="ECO:0000256" key="2">
    <source>
        <dbReference type="ARBA" id="ARBA00023125"/>
    </source>
</evidence>
<dbReference type="RefSeq" id="WP_136483824.1">
    <property type="nucleotide sequence ID" value="NZ_CP076642.1"/>
</dbReference>
<dbReference type="CDD" id="cd00090">
    <property type="entry name" value="HTH_ARSR"/>
    <property type="match status" value="1"/>
</dbReference>
<dbReference type="Proteomes" id="UP000694232">
    <property type="component" value="Chromosome 2"/>
</dbReference>
<dbReference type="InterPro" id="IPR019887">
    <property type="entry name" value="Tscrpt_reg_AsnC/Lrp_C"/>
</dbReference>
<dbReference type="PROSITE" id="PS50956">
    <property type="entry name" value="HTH_ASNC_2"/>
    <property type="match status" value="1"/>
</dbReference>
<dbReference type="InterPro" id="IPR011008">
    <property type="entry name" value="Dimeric_a/b-barrel"/>
</dbReference>
<dbReference type="PANTHER" id="PTHR30154:SF34">
    <property type="entry name" value="TRANSCRIPTIONAL REGULATOR AZLB"/>
    <property type="match status" value="1"/>
</dbReference>
<name>A0A975U5F2_9VIBR</name>
<dbReference type="Pfam" id="PF01037">
    <property type="entry name" value="AsnC_trans_reg"/>
    <property type="match status" value="1"/>
</dbReference>
<gene>
    <name evidence="5" type="ORF">KNV97_03435</name>
</gene>
<dbReference type="InterPro" id="IPR019888">
    <property type="entry name" value="Tscrpt_reg_AsnC-like"/>
</dbReference>
<dbReference type="SMART" id="SM00344">
    <property type="entry name" value="HTH_ASNC"/>
    <property type="match status" value="1"/>
</dbReference>
<dbReference type="SUPFAM" id="SSF46785">
    <property type="entry name" value="Winged helix' DNA-binding domain"/>
    <property type="match status" value="1"/>
</dbReference>
<dbReference type="InterPro" id="IPR000485">
    <property type="entry name" value="AsnC-type_HTH_dom"/>
</dbReference>
<dbReference type="GO" id="GO:0043565">
    <property type="term" value="F:sequence-specific DNA binding"/>
    <property type="evidence" value="ECO:0007669"/>
    <property type="project" value="InterPro"/>
</dbReference>
<dbReference type="GO" id="GO:0006355">
    <property type="term" value="P:regulation of DNA-templated transcription"/>
    <property type="evidence" value="ECO:0007669"/>
    <property type="project" value="UniProtKB-ARBA"/>
</dbReference>
<protein>
    <submittedName>
        <fullName evidence="5">Lrp/AsnC family transcriptional regulator</fullName>
    </submittedName>
</protein>
<dbReference type="GO" id="GO:0005829">
    <property type="term" value="C:cytosol"/>
    <property type="evidence" value="ECO:0007669"/>
    <property type="project" value="TreeGrafter"/>
</dbReference>
<evidence type="ECO:0000313" key="5">
    <source>
        <dbReference type="EMBL" id="QXO15488.1"/>
    </source>
</evidence>
<dbReference type="Gene3D" id="3.30.70.920">
    <property type="match status" value="1"/>
</dbReference>
<evidence type="ECO:0000313" key="6">
    <source>
        <dbReference type="Proteomes" id="UP000694232"/>
    </source>
</evidence>
<keyword evidence="1" id="KW-0805">Transcription regulation</keyword>
<accession>A0A975U5F2</accession>
<dbReference type="KEGG" id="vos:KNV97_03435"/>
<keyword evidence="2" id="KW-0238">DNA-binding</keyword>
<dbReference type="SUPFAM" id="SSF54909">
    <property type="entry name" value="Dimeric alpha+beta barrel"/>
    <property type="match status" value="1"/>
</dbReference>
<dbReference type="InterPro" id="IPR036388">
    <property type="entry name" value="WH-like_DNA-bd_sf"/>
</dbReference>
<dbReference type="GO" id="GO:0043200">
    <property type="term" value="P:response to amino acid"/>
    <property type="evidence" value="ECO:0007669"/>
    <property type="project" value="TreeGrafter"/>
</dbReference>
<keyword evidence="3" id="KW-0804">Transcription</keyword>
<dbReference type="Gene3D" id="1.10.10.10">
    <property type="entry name" value="Winged helix-like DNA-binding domain superfamily/Winged helix DNA-binding domain"/>
    <property type="match status" value="1"/>
</dbReference>
<keyword evidence="6" id="KW-1185">Reference proteome</keyword>
<reference evidence="5" key="1">
    <citation type="submission" date="2021-06" db="EMBL/GenBank/DDBJ databases">
        <title>Vibrio nov. sp., novel gut bacterium isolated from Yellow Sea oyster.</title>
        <authorList>
            <person name="Muhammad N."/>
            <person name="Nguyen T.H."/>
            <person name="Lee Y.-J."/>
            <person name="Ko J."/>
            <person name="Kim S.-G."/>
        </authorList>
    </citation>
    <scope>NUCLEOTIDE SEQUENCE</scope>
    <source>
        <strain evidence="5">OG9-811</strain>
    </source>
</reference>
<dbReference type="InterPro" id="IPR011991">
    <property type="entry name" value="ArsR-like_HTH"/>
</dbReference>
<dbReference type="PANTHER" id="PTHR30154">
    <property type="entry name" value="LEUCINE-RESPONSIVE REGULATORY PROTEIN"/>
    <property type="match status" value="1"/>
</dbReference>
<proteinExistence type="predicted"/>
<sequence length="152" mass="17596">MDKFDNQIITLLQRDARMSVSDIAREVSLSRSAVTARIKKLEQDNVILGYHAQIAHPEHHNNVSAYFALKFDMSADLYSCEKYAEKLYRIRGVKWCHAISGETDLMIYVEAQSMTQLNAIRDELQQNPQLRNLRTHTVLKELFNTTKQTELP</sequence>
<dbReference type="EMBL" id="CP076642">
    <property type="protein sequence ID" value="QXO15488.1"/>
    <property type="molecule type" value="Genomic_DNA"/>
</dbReference>
<dbReference type="PRINTS" id="PR00033">
    <property type="entry name" value="HTHASNC"/>
</dbReference>
<dbReference type="AlphaFoldDB" id="A0A975U5F2"/>
<evidence type="ECO:0000256" key="3">
    <source>
        <dbReference type="ARBA" id="ARBA00023163"/>
    </source>
</evidence>